<evidence type="ECO:0000256" key="2">
    <source>
        <dbReference type="ARBA" id="ARBA00022448"/>
    </source>
</evidence>
<dbReference type="Proteomes" id="UP000041254">
    <property type="component" value="Unassembled WGS sequence"/>
</dbReference>
<organism evidence="11 12">
    <name type="scientific">Vitrella brassicaformis (strain CCMP3155)</name>
    <dbReference type="NCBI Taxonomy" id="1169540"/>
    <lineage>
        <taxon>Eukaryota</taxon>
        <taxon>Sar</taxon>
        <taxon>Alveolata</taxon>
        <taxon>Colpodellida</taxon>
        <taxon>Vitrellaceae</taxon>
        <taxon>Vitrella</taxon>
    </lineage>
</organism>
<dbReference type="AlphaFoldDB" id="A0A0G4GFM6"/>
<keyword evidence="8 10" id="KW-0472">Membrane</keyword>
<evidence type="ECO:0000256" key="4">
    <source>
        <dbReference type="ARBA" id="ARBA00022842"/>
    </source>
</evidence>
<dbReference type="OrthoDB" id="10251508at2759"/>
<dbReference type="PANTHER" id="PTHR13890">
    <property type="entry name" value="RNA SPLICING PROTEIN MRS2, MITOCHONDRIAL"/>
    <property type="match status" value="1"/>
</dbReference>
<protein>
    <recommendedName>
        <fullName evidence="13">Magnesium transporter</fullName>
    </recommendedName>
</protein>
<evidence type="ECO:0000256" key="5">
    <source>
        <dbReference type="ARBA" id="ARBA00022946"/>
    </source>
</evidence>
<evidence type="ECO:0000256" key="3">
    <source>
        <dbReference type="ARBA" id="ARBA00022692"/>
    </source>
</evidence>
<evidence type="ECO:0008006" key="13">
    <source>
        <dbReference type="Google" id="ProtNLM"/>
    </source>
</evidence>
<evidence type="ECO:0000313" key="12">
    <source>
        <dbReference type="Proteomes" id="UP000041254"/>
    </source>
</evidence>
<dbReference type="PhylomeDB" id="A0A0G4GFM6"/>
<evidence type="ECO:0000256" key="7">
    <source>
        <dbReference type="ARBA" id="ARBA00023065"/>
    </source>
</evidence>
<name>A0A0G4GFM6_VITBC</name>
<keyword evidence="3 10" id="KW-0812">Transmembrane</keyword>
<dbReference type="VEuPathDB" id="CryptoDB:Vbra_346"/>
<dbReference type="InParanoid" id="A0A0G4GFM6"/>
<evidence type="ECO:0000313" key="11">
    <source>
        <dbReference type="EMBL" id="CEM28325.1"/>
    </source>
</evidence>
<evidence type="ECO:0000256" key="9">
    <source>
        <dbReference type="SAM" id="MobiDB-lite"/>
    </source>
</evidence>
<feature type="transmembrane region" description="Helical" evidence="10">
    <location>
        <begin position="303"/>
        <end position="324"/>
    </location>
</feature>
<keyword evidence="6 10" id="KW-1133">Transmembrane helix</keyword>
<dbReference type="GO" id="GO:0015095">
    <property type="term" value="F:magnesium ion transmembrane transporter activity"/>
    <property type="evidence" value="ECO:0007669"/>
    <property type="project" value="TreeGrafter"/>
</dbReference>
<evidence type="ECO:0000256" key="8">
    <source>
        <dbReference type="ARBA" id="ARBA00023136"/>
    </source>
</evidence>
<keyword evidence="5" id="KW-0809">Transit peptide</keyword>
<keyword evidence="2" id="KW-0813">Transport</keyword>
<feature type="compositionally biased region" description="Basic and acidic residues" evidence="9">
    <location>
        <begin position="220"/>
        <end position="229"/>
    </location>
</feature>
<feature type="region of interest" description="Disordered" evidence="9">
    <location>
        <begin position="210"/>
        <end position="249"/>
    </location>
</feature>
<dbReference type="PANTHER" id="PTHR13890:SF0">
    <property type="entry name" value="MAGNESIUM TRANSPORTER MRS2 HOMOLOG, MITOCHONDRIAL"/>
    <property type="match status" value="1"/>
</dbReference>
<sequence>MDALIKSFREHLSRTDCHMAENKHATESLKEAMIKKVKEVRAEIAGVKESLGGVQTVQERHGNQLKGGRKIQEELKAEKRILAEELLRLLCLLSPSPPSASAQGKTGKAPPFPSLPPVCPSLARAHMTQTHSSKVNTSSRTTSSILVETPSADVTRRFSQQHVLHTVHRKGHDHRAATLPPTFAEAFHGSAHSLADSPHFGTRHVGAEEQQTNAGTADSPMDHQSEEGRNAAGPVSPENYEHEEAGDEPYSTEDVELLLKCYMHESELLDHNISLLDETLDDVLQLMNLHLATVRNRVLKLDLGLNAVGVVVGFGACVSGLFGMNLRSGLEDSFTAFYAVFVFCMVSCILTAIAVGFFFKRALTL</sequence>
<dbReference type="GO" id="GO:0016020">
    <property type="term" value="C:membrane"/>
    <property type="evidence" value="ECO:0007669"/>
    <property type="project" value="UniProtKB-SubCell"/>
</dbReference>
<dbReference type="InterPro" id="IPR039204">
    <property type="entry name" value="MRS2-like"/>
</dbReference>
<evidence type="ECO:0000256" key="6">
    <source>
        <dbReference type="ARBA" id="ARBA00022989"/>
    </source>
</evidence>
<feature type="transmembrane region" description="Helical" evidence="10">
    <location>
        <begin position="336"/>
        <end position="359"/>
    </location>
</feature>
<evidence type="ECO:0000256" key="1">
    <source>
        <dbReference type="ARBA" id="ARBA00004141"/>
    </source>
</evidence>
<proteinExistence type="predicted"/>
<evidence type="ECO:0000256" key="10">
    <source>
        <dbReference type="SAM" id="Phobius"/>
    </source>
</evidence>
<keyword evidence="4" id="KW-0460">Magnesium</keyword>
<gene>
    <name evidence="11" type="ORF">Vbra_346</name>
</gene>
<accession>A0A0G4GFM6</accession>
<comment type="subcellular location">
    <subcellularLocation>
        <location evidence="1">Membrane</location>
        <topology evidence="1">Multi-pass membrane protein</topology>
    </subcellularLocation>
</comment>
<keyword evidence="12" id="KW-1185">Reference proteome</keyword>
<reference evidence="11 12" key="1">
    <citation type="submission" date="2014-11" db="EMBL/GenBank/DDBJ databases">
        <authorList>
            <person name="Zhu J."/>
            <person name="Qi W."/>
            <person name="Song R."/>
        </authorList>
    </citation>
    <scope>NUCLEOTIDE SEQUENCE [LARGE SCALE GENOMIC DNA]</scope>
</reference>
<keyword evidence="7" id="KW-0406">Ion transport</keyword>
<dbReference type="EMBL" id="CDMY01000651">
    <property type="protein sequence ID" value="CEM28325.1"/>
    <property type="molecule type" value="Genomic_DNA"/>
</dbReference>